<accession>A0ABT5KFC2</accession>
<evidence type="ECO:0000313" key="5">
    <source>
        <dbReference type="Proteomes" id="UP001221189"/>
    </source>
</evidence>
<keyword evidence="1" id="KW-0472">Membrane</keyword>
<dbReference type="InterPro" id="IPR006946">
    <property type="entry name" value="DGR2-like_dom"/>
</dbReference>
<dbReference type="EMBL" id="JAQQXT010000008">
    <property type="protein sequence ID" value="MDC8772631.1"/>
    <property type="molecule type" value="Genomic_DNA"/>
</dbReference>
<keyword evidence="1" id="KW-0812">Transmembrane</keyword>
<evidence type="ECO:0000313" key="4">
    <source>
        <dbReference type="EMBL" id="MDC8772631.1"/>
    </source>
</evidence>
<feature type="signal peptide" evidence="2">
    <location>
        <begin position="1"/>
        <end position="20"/>
    </location>
</feature>
<reference evidence="4 5" key="1">
    <citation type="submission" date="2022-10" db="EMBL/GenBank/DDBJ databases">
        <title>Paucibacter sp. hw1 Genome sequencing.</title>
        <authorList>
            <person name="Park S."/>
        </authorList>
    </citation>
    <scope>NUCLEOTIDE SEQUENCE [LARGE SCALE GENOMIC DNA]</scope>
    <source>
        <strain evidence="5">hw1</strain>
    </source>
</reference>
<evidence type="ECO:0000256" key="2">
    <source>
        <dbReference type="SAM" id="SignalP"/>
    </source>
</evidence>
<keyword evidence="2" id="KW-0732">Signal</keyword>
<comment type="caution">
    <text evidence="4">The sequence shown here is derived from an EMBL/GenBank/DDBJ whole genome shotgun (WGS) entry which is preliminary data.</text>
</comment>
<dbReference type="Pfam" id="PF04862">
    <property type="entry name" value="DUF642"/>
    <property type="match status" value="1"/>
</dbReference>
<keyword evidence="5" id="KW-1185">Reference proteome</keyword>
<name>A0ABT5KFC2_9BURK</name>
<dbReference type="RefSeq" id="WP_273600823.1">
    <property type="nucleotide sequence ID" value="NZ_JAQQXT010000008.1"/>
</dbReference>
<feature type="transmembrane region" description="Helical" evidence="1">
    <location>
        <begin position="208"/>
        <end position="226"/>
    </location>
</feature>
<proteinExistence type="predicted"/>
<feature type="domain" description="DUF642" evidence="3">
    <location>
        <begin position="39"/>
        <end position="197"/>
    </location>
</feature>
<sequence length="231" mass="23604">MITRRVPVLVLASLAILSTAAPVAASNLIDATYGAGVGSFEVGSFAPIGSDNFNFQSLLGGSTTINGWLVGGVGVDWLNKPNYGASAGMHAVDLGYYDGGAGSISIVLPTVIGATYALSFDAAAVPGFSTYNNAGMVSAGDLTVGFAPTYSAINDFANQVFHAQNFSFVAMSSNTTLSFAASVLGTAYGPVIDNVNVSLSALPVPEPAAAWLLLAGLVAMPTFRRLPARRQ</sequence>
<keyword evidence="1" id="KW-1133">Transmembrane helix</keyword>
<evidence type="ECO:0000259" key="3">
    <source>
        <dbReference type="Pfam" id="PF04862"/>
    </source>
</evidence>
<evidence type="ECO:0000256" key="1">
    <source>
        <dbReference type="SAM" id="Phobius"/>
    </source>
</evidence>
<protein>
    <submittedName>
        <fullName evidence="4">DUF642 domain-containing protein</fullName>
    </submittedName>
</protein>
<organism evidence="4 5">
    <name type="scientific">Roseateles albus</name>
    <dbReference type="NCBI Taxonomy" id="2987525"/>
    <lineage>
        <taxon>Bacteria</taxon>
        <taxon>Pseudomonadati</taxon>
        <taxon>Pseudomonadota</taxon>
        <taxon>Betaproteobacteria</taxon>
        <taxon>Burkholderiales</taxon>
        <taxon>Sphaerotilaceae</taxon>
        <taxon>Roseateles</taxon>
    </lineage>
</organism>
<gene>
    <name evidence="4" type="ORF">PRZ03_13690</name>
</gene>
<feature type="chain" id="PRO_5046312091" evidence="2">
    <location>
        <begin position="21"/>
        <end position="231"/>
    </location>
</feature>
<dbReference type="Proteomes" id="UP001221189">
    <property type="component" value="Unassembled WGS sequence"/>
</dbReference>